<name>A0A8S9ZW73_9BILA</name>
<dbReference type="PROSITE" id="PS50015">
    <property type="entry name" value="SAP_B"/>
    <property type="match status" value="2"/>
</dbReference>
<dbReference type="InterPro" id="IPR051428">
    <property type="entry name" value="Sphingo_Act-Surfact_Prot"/>
</dbReference>
<feature type="domain" description="Saposin B-type" evidence="2">
    <location>
        <begin position="138"/>
        <end position="220"/>
    </location>
</feature>
<dbReference type="OrthoDB" id="69496at2759"/>
<dbReference type="SUPFAM" id="SSF47862">
    <property type="entry name" value="Saposin"/>
    <property type="match status" value="1"/>
</dbReference>
<proteinExistence type="predicted"/>
<sequence length="251" mass="29509">MKFNLLFIITFIITCDYVIGYYGSMKINQTPKNESWTDACDECKIIIHKIVEVAKDPAKLEELKLLLSAMCETTGYREECLLFVKKLDIFIDKLLPFLRDTDKVCKDLHMCKNRKLEHFHRVGVHFASQLYDVDRAKNSLLCEECQFAAHELLDLVGEPHVQQEVHDWLEENVCAHTGKYRELCDQYLDETLPEFFQELITLLTDQKKFCEDLELCPAMRQPMYYRHAKLSPHFMGLMKKEVDNTNNNEDN</sequence>
<feature type="domain" description="Saposin B-type" evidence="2">
    <location>
        <begin position="36"/>
        <end position="115"/>
    </location>
</feature>
<comment type="caution">
    <text evidence="3">The sequence shown here is derived from an EMBL/GenBank/DDBJ whole genome shotgun (WGS) entry which is preliminary data.</text>
</comment>
<evidence type="ECO:0000256" key="1">
    <source>
        <dbReference type="ARBA" id="ARBA00023157"/>
    </source>
</evidence>
<gene>
    <name evidence="3" type="ORF">Mgra_00003063</name>
</gene>
<dbReference type="PANTHER" id="PTHR11480:SF3">
    <property type="entry name" value="BCDNA.GH08312"/>
    <property type="match status" value="1"/>
</dbReference>
<dbReference type="PANTHER" id="PTHR11480">
    <property type="entry name" value="SAPOSIN-RELATED"/>
    <property type="match status" value="1"/>
</dbReference>
<evidence type="ECO:0000259" key="2">
    <source>
        <dbReference type="PROSITE" id="PS50015"/>
    </source>
</evidence>
<dbReference type="InterPro" id="IPR008139">
    <property type="entry name" value="SaposinB_dom"/>
</dbReference>
<accession>A0A8S9ZW73</accession>
<dbReference type="InterPro" id="IPR011001">
    <property type="entry name" value="Saposin-like"/>
</dbReference>
<keyword evidence="1" id="KW-1015">Disulfide bond</keyword>
<dbReference type="Gene3D" id="1.10.225.10">
    <property type="entry name" value="Saposin-like"/>
    <property type="match status" value="2"/>
</dbReference>
<dbReference type="AlphaFoldDB" id="A0A8S9ZW73"/>
<evidence type="ECO:0000313" key="4">
    <source>
        <dbReference type="Proteomes" id="UP000605970"/>
    </source>
</evidence>
<evidence type="ECO:0000313" key="3">
    <source>
        <dbReference type="EMBL" id="KAF7637546.1"/>
    </source>
</evidence>
<dbReference type="SMART" id="SM00741">
    <property type="entry name" value="SapB"/>
    <property type="match status" value="2"/>
</dbReference>
<protein>
    <recommendedName>
        <fullName evidence="2">Saposin B-type domain-containing protein</fullName>
    </recommendedName>
</protein>
<dbReference type="EMBL" id="JABEBT010000019">
    <property type="protein sequence ID" value="KAF7637546.1"/>
    <property type="molecule type" value="Genomic_DNA"/>
</dbReference>
<dbReference type="Proteomes" id="UP000605970">
    <property type="component" value="Unassembled WGS sequence"/>
</dbReference>
<keyword evidence="4" id="KW-1185">Reference proteome</keyword>
<reference evidence="3" key="1">
    <citation type="journal article" date="2020" name="Ecol. Evol.">
        <title>Genome structure and content of the rice root-knot nematode (Meloidogyne graminicola).</title>
        <authorList>
            <person name="Phan N.T."/>
            <person name="Danchin E.G.J."/>
            <person name="Klopp C."/>
            <person name="Perfus-Barbeoch L."/>
            <person name="Kozlowski D.K."/>
            <person name="Koutsovoulos G.D."/>
            <person name="Lopez-Roques C."/>
            <person name="Bouchez O."/>
            <person name="Zahm M."/>
            <person name="Besnard G."/>
            <person name="Bellafiore S."/>
        </authorList>
    </citation>
    <scope>NUCLEOTIDE SEQUENCE</scope>
    <source>
        <strain evidence="3">VN-18</strain>
    </source>
</reference>
<organism evidence="3 4">
    <name type="scientific">Meloidogyne graminicola</name>
    <dbReference type="NCBI Taxonomy" id="189291"/>
    <lineage>
        <taxon>Eukaryota</taxon>
        <taxon>Metazoa</taxon>
        <taxon>Ecdysozoa</taxon>
        <taxon>Nematoda</taxon>
        <taxon>Chromadorea</taxon>
        <taxon>Rhabditida</taxon>
        <taxon>Tylenchina</taxon>
        <taxon>Tylenchomorpha</taxon>
        <taxon>Tylenchoidea</taxon>
        <taxon>Meloidogynidae</taxon>
        <taxon>Meloidogyninae</taxon>
        <taxon>Meloidogyne</taxon>
    </lineage>
</organism>